<reference evidence="9 10" key="1">
    <citation type="submission" date="2015-12" db="EMBL/GenBank/DDBJ databases">
        <title>Draft genome of Thermovenabulum gondwanense isolated from a red thermophilic microbial mat colonisisng an outflow channel of a bore well.</title>
        <authorList>
            <person name="Patel B.K."/>
        </authorList>
    </citation>
    <scope>NUCLEOTIDE SEQUENCE [LARGE SCALE GENOMIC DNA]</scope>
    <source>
        <strain evidence="9 10">R270</strain>
    </source>
</reference>
<comment type="caution">
    <text evidence="9">The sequence shown here is derived from an EMBL/GenBank/DDBJ whole genome shotgun (WGS) entry which is preliminary data.</text>
</comment>
<dbReference type="PANTHER" id="PTHR43467:SF2">
    <property type="entry name" value="COBALT-PRECORRIN-2 C(20)-METHYLTRANSFERASE"/>
    <property type="match status" value="1"/>
</dbReference>
<dbReference type="NCBIfam" id="TIGR01467">
    <property type="entry name" value="cobI_cbiL"/>
    <property type="match status" value="1"/>
</dbReference>
<dbReference type="GO" id="GO:0032259">
    <property type="term" value="P:methylation"/>
    <property type="evidence" value="ECO:0007669"/>
    <property type="project" value="UniProtKB-KW"/>
</dbReference>
<proteinExistence type="inferred from homology"/>
<accession>A0A161PVP0</accession>
<dbReference type="PIRSF" id="PIRSF036427">
    <property type="entry name" value="Precrrn-2_mtase"/>
    <property type="match status" value="1"/>
</dbReference>
<evidence type="ECO:0000313" key="9">
    <source>
        <dbReference type="EMBL" id="KYO67025.1"/>
    </source>
</evidence>
<dbReference type="GO" id="GO:0043781">
    <property type="term" value="F:cobalt-factor II C20-methyltransferase activity"/>
    <property type="evidence" value="ECO:0007669"/>
    <property type="project" value="UniProtKB-EC"/>
</dbReference>
<evidence type="ECO:0000256" key="4">
    <source>
        <dbReference type="ARBA" id="ARBA00022603"/>
    </source>
</evidence>
<dbReference type="Gene3D" id="3.40.1010.10">
    <property type="entry name" value="Cobalt-precorrin-4 Transmethylase, Domain 1"/>
    <property type="match status" value="1"/>
</dbReference>
<keyword evidence="4 9" id="KW-0489">Methyltransferase</keyword>
<evidence type="ECO:0000256" key="3">
    <source>
        <dbReference type="ARBA" id="ARBA00022573"/>
    </source>
</evidence>
<dbReference type="InterPro" id="IPR014777">
    <property type="entry name" value="4pyrrole_Mease_sub1"/>
</dbReference>
<dbReference type="InterPro" id="IPR014776">
    <property type="entry name" value="4pyrrole_Mease_sub2"/>
</dbReference>
<dbReference type="SUPFAM" id="SSF53790">
    <property type="entry name" value="Tetrapyrrole methylase"/>
    <property type="match status" value="1"/>
</dbReference>
<evidence type="ECO:0000256" key="5">
    <source>
        <dbReference type="ARBA" id="ARBA00022679"/>
    </source>
</evidence>
<dbReference type="GO" id="GO:0030788">
    <property type="term" value="F:precorrin-2 C20-methyltransferase activity"/>
    <property type="evidence" value="ECO:0007669"/>
    <property type="project" value="InterPro"/>
</dbReference>
<dbReference type="GO" id="GO:0009236">
    <property type="term" value="P:cobalamin biosynthetic process"/>
    <property type="evidence" value="ECO:0007669"/>
    <property type="project" value="UniProtKB-UniRule"/>
</dbReference>
<evidence type="ECO:0000256" key="7">
    <source>
        <dbReference type="PIRNR" id="PIRNR036427"/>
    </source>
</evidence>
<dbReference type="Proteomes" id="UP000075737">
    <property type="component" value="Unassembled WGS sequence"/>
</dbReference>
<comment type="pathway">
    <text evidence="1">Cofactor biosynthesis; adenosylcobalamin biosynthesis.</text>
</comment>
<dbReference type="EMBL" id="LOHZ01000023">
    <property type="protein sequence ID" value="KYO67025.1"/>
    <property type="molecule type" value="Genomic_DNA"/>
</dbReference>
<dbReference type="InterPro" id="IPR012382">
    <property type="entry name" value="CobI/CbiL"/>
</dbReference>
<gene>
    <name evidence="9" type="primary">cbiL</name>
    <name evidence="9" type="ORF">ATZ99_08420</name>
</gene>
<evidence type="ECO:0000256" key="2">
    <source>
        <dbReference type="ARBA" id="ARBA00005879"/>
    </source>
</evidence>
<keyword evidence="5 9" id="KW-0808">Transferase</keyword>
<dbReference type="EC" id="2.1.1.151" evidence="9"/>
<dbReference type="InterPro" id="IPR035996">
    <property type="entry name" value="4pyrrol_Methylase_sf"/>
</dbReference>
<feature type="domain" description="Tetrapyrrole methylase" evidence="8">
    <location>
        <begin position="4"/>
        <end position="197"/>
    </location>
</feature>
<dbReference type="InterPro" id="IPR000878">
    <property type="entry name" value="4pyrrol_Mease"/>
</dbReference>
<name>A0A161PVP0_9FIRM</name>
<evidence type="ECO:0000256" key="6">
    <source>
        <dbReference type="ARBA" id="ARBA00022691"/>
    </source>
</evidence>
<evidence type="ECO:0000256" key="1">
    <source>
        <dbReference type="ARBA" id="ARBA00004953"/>
    </source>
</evidence>
<dbReference type="OrthoDB" id="9804789at2"/>
<dbReference type="UniPathway" id="UPA00148"/>
<evidence type="ECO:0000259" key="8">
    <source>
        <dbReference type="Pfam" id="PF00590"/>
    </source>
</evidence>
<dbReference type="Pfam" id="PF00590">
    <property type="entry name" value="TP_methylase"/>
    <property type="match status" value="1"/>
</dbReference>
<organism evidence="9 10">
    <name type="scientific">Thermovenabulum gondwanense</name>
    <dbReference type="NCBI Taxonomy" id="520767"/>
    <lineage>
        <taxon>Bacteria</taxon>
        <taxon>Bacillati</taxon>
        <taxon>Bacillota</taxon>
        <taxon>Clostridia</taxon>
        <taxon>Thermosediminibacterales</taxon>
        <taxon>Thermosediminibacteraceae</taxon>
        <taxon>Thermovenabulum</taxon>
    </lineage>
</organism>
<protein>
    <submittedName>
        <fullName evidence="9">Cobalt-precorrin-2 C(20)-methyltransferase</fullName>
        <ecNumber evidence="9">2.1.1.151</ecNumber>
    </submittedName>
</protein>
<comment type="similarity">
    <text evidence="2 7">Belongs to the precorrin methyltransferase family.</text>
</comment>
<evidence type="ECO:0000313" key="10">
    <source>
        <dbReference type="Proteomes" id="UP000075737"/>
    </source>
</evidence>
<dbReference type="RefSeq" id="WP_068747995.1">
    <property type="nucleotide sequence ID" value="NZ_LOHZ01000023.1"/>
</dbReference>
<dbReference type="STRING" id="520767.ATZ99_08420"/>
<sequence length="217" mass="24205">MGILYGVGIGPGDPELITLKALNVLKTCDVIFLPSNRGYSLAEAVIEDYLGDAKRVYLEFPMGEDNNRAYKNAAMEIFHILSGDKKGAFVTLGDPMCYSTFIYLFEEIKALGVEVSIIPGVPSFSAVFSLLKIPFARKGQSVLVTDKWFNADEFINSDRVLLLKGSVNKEAILALKKMGYEVYYARRIFMEGEAIYTREDDMINDADYFSMIIGVRG</sequence>
<dbReference type="Gene3D" id="3.30.950.10">
    <property type="entry name" value="Methyltransferase, Cobalt-precorrin-4 Transmethylase, Domain 2"/>
    <property type="match status" value="1"/>
</dbReference>
<keyword evidence="6" id="KW-0949">S-adenosyl-L-methionine</keyword>
<dbReference type="CDD" id="cd11645">
    <property type="entry name" value="Precorrin_2_C20_MT"/>
    <property type="match status" value="1"/>
</dbReference>
<dbReference type="PANTHER" id="PTHR43467">
    <property type="entry name" value="COBALT-PRECORRIN-2 C(20)-METHYLTRANSFERASE"/>
    <property type="match status" value="1"/>
</dbReference>
<keyword evidence="10" id="KW-1185">Reference proteome</keyword>
<dbReference type="AlphaFoldDB" id="A0A161PVP0"/>
<dbReference type="InterPro" id="IPR006364">
    <property type="entry name" value="CobI/CbiL/CobIJ_dom"/>
</dbReference>
<keyword evidence="3" id="KW-0169">Cobalamin biosynthesis</keyword>